<proteinExistence type="predicted"/>
<dbReference type="EMBL" id="HACG01034395">
    <property type="protein sequence ID" value="CEK81260.1"/>
    <property type="molecule type" value="Transcribed_RNA"/>
</dbReference>
<reference evidence="1" key="1">
    <citation type="submission" date="2014-12" db="EMBL/GenBank/DDBJ databases">
        <title>Insight into the proteome of Arion vulgaris.</title>
        <authorList>
            <person name="Aradska J."/>
            <person name="Bulat T."/>
            <person name="Smidak R."/>
            <person name="Sarate P."/>
            <person name="Gangsoo J."/>
            <person name="Sialana F."/>
            <person name="Bilban M."/>
            <person name="Lubec G."/>
        </authorList>
    </citation>
    <scope>NUCLEOTIDE SEQUENCE</scope>
    <source>
        <tissue evidence="1">Skin</tissue>
    </source>
</reference>
<feature type="non-terminal residue" evidence="1">
    <location>
        <position position="49"/>
    </location>
</feature>
<dbReference type="AlphaFoldDB" id="A0A0B7AMU7"/>
<evidence type="ECO:0000313" key="1">
    <source>
        <dbReference type="EMBL" id="CEK81260.1"/>
    </source>
</evidence>
<name>A0A0B7AMU7_9EUPU</name>
<organism evidence="1">
    <name type="scientific">Arion vulgaris</name>
    <dbReference type="NCBI Taxonomy" id="1028688"/>
    <lineage>
        <taxon>Eukaryota</taxon>
        <taxon>Metazoa</taxon>
        <taxon>Spiralia</taxon>
        <taxon>Lophotrochozoa</taxon>
        <taxon>Mollusca</taxon>
        <taxon>Gastropoda</taxon>
        <taxon>Heterobranchia</taxon>
        <taxon>Euthyneura</taxon>
        <taxon>Panpulmonata</taxon>
        <taxon>Eupulmonata</taxon>
        <taxon>Stylommatophora</taxon>
        <taxon>Helicina</taxon>
        <taxon>Arionoidea</taxon>
        <taxon>Arionidae</taxon>
        <taxon>Arion</taxon>
    </lineage>
</organism>
<sequence length="49" mass="5643">MSQVLSNNESSVKHSSELSLLTTKATIHHQRMYYKMSQVFNDCSHDDTL</sequence>
<accession>A0A0B7AMU7</accession>
<gene>
    <name evidence="1" type="primary">ORF125153</name>
</gene>
<protein>
    <submittedName>
        <fullName evidence="1">Uncharacterized protein</fullName>
    </submittedName>
</protein>